<protein>
    <submittedName>
        <fullName evidence="1">Uncharacterized protein</fullName>
    </submittedName>
</protein>
<gene>
    <name evidence="1" type="ORF">SAMN04488128_106409</name>
</gene>
<organism evidence="1 2">
    <name type="scientific">Chitinophaga eiseniae</name>
    <dbReference type="NCBI Taxonomy" id="634771"/>
    <lineage>
        <taxon>Bacteria</taxon>
        <taxon>Pseudomonadati</taxon>
        <taxon>Bacteroidota</taxon>
        <taxon>Chitinophagia</taxon>
        <taxon>Chitinophagales</taxon>
        <taxon>Chitinophagaceae</taxon>
        <taxon>Chitinophaga</taxon>
    </lineage>
</organism>
<evidence type="ECO:0000313" key="1">
    <source>
        <dbReference type="EMBL" id="SKA44462.1"/>
    </source>
</evidence>
<dbReference type="Proteomes" id="UP000190367">
    <property type="component" value="Unassembled WGS sequence"/>
</dbReference>
<sequence length="156" mass="18549">MYWNEKLDLIKKKFPDGFKDPFRAGPEIIMKIVTLLFKSTWLNFIEAENRAELLQHGTLTRRCTLQQLYNEELPVLDNGRNYWVLFVKVPMGNRFQVYDCQYPALRELIYLSSGQDGREFCVVDKKYAWLLLFRIDRMKDMVEIYRAPSSAPPEKN</sequence>
<evidence type="ECO:0000313" key="2">
    <source>
        <dbReference type="Proteomes" id="UP000190367"/>
    </source>
</evidence>
<dbReference type="EMBL" id="FUWZ01000006">
    <property type="protein sequence ID" value="SKA44462.1"/>
    <property type="molecule type" value="Genomic_DNA"/>
</dbReference>
<keyword evidence="2" id="KW-1185">Reference proteome</keyword>
<reference evidence="2" key="1">
    <citation type="submission" date="2017-02" db="EMBL/GenBank/DDBJ databases">
        <authorList>
            <person name="Varghese N."/>
            <person name="Submissions S."/>
        </authorList>
    </citation>
    <scope>NUCLEOTIDE SEQUENCE [LARGE SCALE GENOMIC DNA]</scope>
    <source>
        <strain evidence="2">DSM 22224</strain>
    </source>
</reference>
<proteinExistence type="predicted"/>
<accession>A0A1T4TVH5</accession>
<name>A0A1T4TVH5_9BACT</name>
<dbReference type="STRING" id="634771.SAMN04488128_106409"/>
<dbReference type="AlphaFoldDB" id="A0A1T4TVH5"/>